<name>A0A1I4DIV0_9ACTN</name>
<evidence type="ECO:0000313" key="2">
    <source>
        <dbReference type="Proteomes" id="UP000199111"/>
    </source>
</evidence>
<dbReference type="AlphaFoldDB" id="A0A1I4DIV0"/>
<organism evidence="1 2">
    <name type="scientific">Streptosporangium canum</name>
    <dbReference type="NCBI Taxonomy" id="324952"/>
    <lineage>
        <taxon>Bacteria</taxon>
        <taxon>Bacillati</taxon>
        <taxon>Actinomycetota</taxon>
        <taxon>Actinomycetes</taxon>
        <taxon>Streptosporangiales</taxon>
        <taxon>Streptosporangiaceae</taxon>
        <taxon>Streptosporangium</taxon>
    </lineage>
</organism>
<protein>
    <submittedName>
        <fullName evidence="1">Uncharacterized protein</fullName>
    </submittedName>
</protein>
<dbReference type="Proteomes" id="UP000199111">
    <property type="component" value="Unassembled WGS sequence"/>
</dbReference>
<sequence>MPPTGGGSMSAEPQAAELTIDQVKADLAETNPRWVIWRSTTGRWWADCPHLTPEEGKAGCIRMVYGDTVDRLKKRMDAQDARAQNARTRKAETW</sequence>
<evidence type="ECO:0000313" key="1">
    <source>
        <dbReference type="EMBL" id="SFK93155.1"/>
    </source>
</evidence>
<gene>
    <name evidence="1" type="ORF">SAMN05216275_14195</name>
</gene>
<keyword evidence="2" id="KW-1185">Reference proteome</keyword>
<accession>A0A1I4DIV0</accession>
<dbReference type="EMBL" id="FOQY01000041">
    <property type="protein sequence ID" value="SFK93155.1"/>
    <property type="molecule type" value="Genomic_DNA"/>
</dbReference>
<proteinExistence type="predicted"/>
<reference evidence="2" key="1">
    <citation type="submission" date="2016-10" db="EMBL/GenBank/DDBJ databases">
        <authorList>
            <person name="Varghese N."/>
            <person name="Submissions S."/>
        </authorList>
    </citation>
    <scope>NUCLEOTIDE SEQUENCE [LARGE SCALE GENOMIC DNA]</scope>
    <source>
        <strain evidence="2">CGMCC 4.2126</strain>
    </source>
</reference>